<evidence type="ECO:0000256" key="2">
    <source>
        <dbReference type="ARBA" id="ARBA00022679"/>
    </source>
</evidence>
<evidence type="ECO:0000313" key="8">
    <source>
        <dbReference type="Proteomes" id="UP001354989"/>
    </source>
</evidence>
<gene>
    <name evidence="7" type="ORF">PEPS_14230</name>
</gene>
<feature type="transmembrane region" description="Helical" evidence="5">
    <location>
        <begin position="111"/>
        <end position="127"/>
    </location>
</feature>
<feature type="transmembrane region" description="Helical" evidence="5">
    <location>
        <begin position="62"/>
        <end position="81"/>
    </location>
</feature>
<dbReference type="SUPFAM" id="SSF53335">
    <property type="entry name" value="S-adenosyl-L-methionine-dependent methyltransferases"/>
    <property type="match status" value="1"/>
</dbReference>
<organism evidence="7 8">
    <name type="scientific">Persicobacter psychrovividus</name>
    <dbReference type="NCBI Taxonomy" id="387638"/>
    <lineage>
        <taxon>Bacteria</taxon>
        <taxon>Pseudomonadati</taxon>
        <taxon>Bacteroidota</taxon>
        <taxon>Cytophagia</taxon>
        <taxon>Cytophagales</taxon>
        <taxon>Persicobacteraceae</taxon>
        <taxon>Persicobacter</taxon>
    </lineage>
</organism>
<dbReference type="PROSITE" id="PS51006">
    <property type="entry name" value="PABS_2"/>
    <property type="match status" value="1"/>
</dbReference>
<comment type="similarity">
    <text evidence="1">Belongs to the spermidine/spermine synthase family.</text>
</comment>
<dbReference type="Pfam" id="PF01564">
    <property type="entry name" value="Spermine_synth"/>
    <property type="match status" value="1"/>
</dbReference>
<feature type="transmembrane region" description="Helical" evidence="5">
    <location>
        <begin position="165"/>
        <end position="184"/>
    </location>
</feature>
<evidence type="ECO:0000256" key="5">
    <source>
        <dbReference type="SAM" id="Phobius"/>
    </source>
</evidence>
<dbReference type="InterPro" id="IPR030374">
    <property type="entry name" value="PABS"/>
</dbReference>
<name>A0ABM7VDW4_9BACT</name>
<evidence type="ECO:0000256" key="3">
    <source>
        <dbReference type="ARBA" id="ARBA00023115"/>
    </source>
</evidence>
<feature type="domain" description="PABS" evidence="6">
    <location>
        <begin position="316"/>
        <end position="404"/>
    </location>
</feature>
<dbReference type="EMBL" id="AP025292">
    <property type="protein sequence ID" value="BDC99142.1"/>
    <property type="molecule type" value="Genomic_DNA"/>
</dbReference>
<feature type="transmembrane region" description="Helical" evidence="5">
    <location>
        <begin position="133"/>
        <end position="153"/>
    </location>
</feature>
<dbReference type="RefSeq" id="WP_338396609.1">
    <property type="nucleotide sequence ID" value="NZ_AP025292.1"/>
</dbReference>
<accession>A0ABM7VDW4</accession>
<keyword evidence="5" id="KW-0472">Membrane</keyword>
<dbReference type="Gene3D" id="3.40.50.150">
    <property type="entry name" value="Vaccinia Virus protein VP39"/>
    <property type="match status" value="1"/>
</dbReference>
<feature type="transmembrane region" description="Helical" evidence="5">
    <location>
        <begin position="87"/>
        <end position="104"/>
    </location>
</feature>
<feature type="transmembrane region" description="Helical" evidence="5">
    <location>
        <begin position="33"/>
        <end position="50"/>
    </location>
</feature>
<reference evidence="7 8" key="1">
    <citation type="submission" date="2021-12" db="EMBL/GenBank/DDBJ databases">
        <title>Genome sequencing of bacteria with rrn-lacking chromosome and rrn-plasmid.</title>
        <authorList>
            <person name="Anda M."/>
            <person name="Iwasaki W."/>
        </authorList>
    </citation>
    <scope>NUCLEOTIDE SEQUENCE [LARGE SCALE GENOMIC DNA]</scope>
    <source>
        <strain evidence="7 8">NBRC 101262</strain>
    </source>
</reference>
<keyword evidence="2 4" id="KW-0808">Transferase</keyword>
<dbReference type="PANTHER" id="PTHR43317:SF1">
    <property type="entry name" value="THERMOSPERMINE SYNTHASE ACAULIS5"/>
    <property type="match status" value="1"/>
</dbReference>
<dbReference type="InterPro" id="IPR029063">
    <property type="entry name" value="SAM-dependent_MTases_sf"/>
</dbReference>
<keyword evidence="8" id="KW-1185">Reference proteome</keyword>
<evidence type="ECO:0000256" key="4">
    <source>
        <dbReference type="PROSITE-ProRule" id="PRU00354"/>
    </source>
</evidence>
<evidence type="ECO:0000259" key="6">
    <source>
        <dbReference type="PROSITE" id="PS51006"/>
    </source>
</evidence>
<dbReference type="Proteomes" id="UP001354989">
    <property type="component" value="Chromosome"/>
</dbReference>
<sequence length="465" mass="52727">MNNKSSLFLGIIGPALFFCWASAFGMQWAGPQHKGYLLIFLCLILGLLIRQKAPLTKKTERFCFGLALFPLVFADSIYGFLKAQSLYYEPIFYAIAVATGFFMPKIWGKSVKALLCSSTVLLLVGLLTPAFSIPYISSAVLIFVACAYGIFGHNLPTFFAKNRKVSYPFVLLIIISSLYCHGYINKKPFRDQPLFGELITQQIQGTLGKYTFTQFKNTQWTYKNQQLIQCNVDQAMYHEPFVMYPMQYLHKPKRLLIIGDLNGSIRQIAKRSNSWAQIDYLPLDYDGAKAIQGKDKDSSTHWIQQSLGMFLNNDQHDPYDLILMDLPEALTIQFGRWYSQKSFQLVKNQLSETGIMVCNATNPFLFANSFKIIKNTIASTGMHTKAFHNSAPSLGDRAWIMASKADFEQQDALDFDRLQTKWLTQESISLITHFPKGPKSNDQQINTLRNNILASTFNSEILGSI</sequence>
<keyword evidence="5" id="KW-1133">Transmembrane helix</keyword>
<keyword evidence="5" id="KW-0812">Transmembrane</keyword>
<evidence type="ECO:0000256" key="1">
    <source>
        <dbReference type="ARBA" id="ARBA00007867"/>
    </source>
</evidence>
<protein>
    <recommendedName>
        <fullName evidence="6">PABS domain-containing protein</fullName>
    </recommendedName>
</protein>
<feature type="active site" description="Proton acceptor" evidence="4">
    <location>
        <position position="325"/>
    </location>
</feature>
<dbReference type="PANTHER" id="PTHR43317">
    <property type="entry name" value="THERMOSPERMINE SYNTHASE ACAULIS5"/>
    <property type="match status" value="1"/>
</dbReference>
<keyword evidence="3 4" id="KW-0620">Polyamine biosynthesis</keyword>
<evidence type="ECO:0000313" key="7">
    <source>
        <dbReference type="EMBL" id="BDC99142.1"/>
    </source>
</evidence>
<proteinExistence type="inferred from homology"/>